<feature type="compositionally biased region" description="Low complexity" evidence="1">
    <location>
        <begin position="52"/>
        <end position="65"/>
    </location>
</feature>
<dbReference type="EMBL" id="LRRQ01000018">
    <property type="protein sequence ID" value="OAM91634.1"/>
    <property type="molecule type" value="Genomic_DNA"/>
</dbReference>
<feature type="region of interest" description="Disordered" evidence="1">
    <location>
        <begin position="18"/>
        <end position="83"/>
    </location>
</feature>
<keyword evidence="3" id="KW-1185">Reference proteome</keyword>
<evidence type="ECO:0000313" key="2">
    <source>
        <dbReference type="EMBL" id="OAM91634.1"/>
    </source>
</evidence>
<gene>
    <name evidence="2" type="ORF">AW736_02210</name>
</gene>
<organism evidence="2 3">
    <name type="scientific">Termitidicoccus mucosus</name>
    <dbReference type="NCBI Taxonomy" id="1184151"/>
    <lineage>
        <taxon>Bacteria</taxon>
        <taxon>Pseudomonadati</taxon>
        <taxon>Verrucomicrobiota</taxon>
        <taxon>Opitutia</taxon>
        <taxon>Opitutales</taxon>
        <taxon>Opitutaceae</taxon>
        <taxon>Termitidicoccus</taxon>
    </lineage>
</organism>
<evidence type="ECO:0000313" key="3">
    <source>
        <dbReference type="Proteomes" id="UP000078486"/>
    </source>
</evidence>
<protein>
    <submittedName>
        <fullName evidence="2">Uncharacterized protein</fullName>
    </submittedName>
</protein>
<dbReference type="Proteomes" id="UP000078486">
    <property type="component" value="Unassembled WGS sequence"/>
</dbReference>
<reference evidence="2 3" key="1">
    <citation type="submission" date="2016-01" db="EMBL/GenBank/DDBJ databases">
        <title>High potential of lignocellulose degradation of a new Verrucomicrobia species.</title>
        <authorList>
            <person name="Wang Y."/>
            <person name="Shi Y."/>
            <person name="Qiu Z."/>
            <person name="Liu S."/>
            <person name="Yang H."/>
        </authorList>
    </citation>
    <scope>NUCLEOTIDE SEQUENCE [LARGE SCALE GENOMIC DNA]</scope>
    <source>
        <strain evidence="2 3">TSB47</strain>
    </source>
</reference>
<name>A0A178IP14_9BACT</name>
<proteinExistence type="predicted"/>
<accession>A0A178IP14</accession>
<feature type="compositionally biased region" description="Basic residues" evidence="1">
    <location>
        <begin position="73"/>
        <end position="83"/>
    </location>
</feature>
<evidence type="ECO:0000256" key="1">
    <source>
        <dbReference type="SAM" id="MobiDB-lite"/>
    </source>
</evidence>
<comment type="caution">
    <text evidence="2">The sequence shown here is derived from an EMBL/GenBank/DDBJ whole genome shotgun (WGS) entry which is preliminary data.</text>
</comment>
<feature type="compositionally biased region" description="Basic residues" evidence="1">
    <location>
        <begin position="36"/>
        <end position="49"/>
    </location>
</feature>
<dbReference type="AlphaFoldDB" id="A0A178IP14"/>
<sequence>MPFVRKSSSHRACTVCKARQRSGVTAASPAAGGRKSFPRRQARGLKYSRKNASPAPEASRASAPAKTGDRSKSKPRKKPKNAS</sequence>
<dbReference type="STRING" id="1184151.AW736_02210"/>